<dbReference type="InterPro" id="IPR014710">
    <property type="entry name" value="RmlC-like_jellyroll"/>
</dbReference>
<reference evidence="21" key="2">
    <citation type="submission" date="2025-08" db="UniProtKB">
        <authorList>
            <consortium name="Ensembl"/>
        </authorList>
    </citation>
    <scope>IDENTIFICATION</scope>
</reference>
<dbReference type="CDD" id="cd07225">
    <property type="entry name" value="Pat_PNPLA6_PNPLA7"/>
    <property type="match status" value="1"/>
</dbReference>
<dbReference type="PANTHER" id="PTHR14226">
    <property type="entry name" value="NEUROPATHY TARGET ESTERASE/SWISS CHEESE D.MELANOGASTER"/>
    <property type="match status" value="1"/>
</dbReference>
<keyword evidence="4" id="KW-0597">Phosphoprotein</keyword>
<evidence type="ECO:0000256" key="6">
    <source>
        <dbReference type="ARBA" id="ARBA00022737"/>
    </source>
</evidence>
<evidence type="ECO:0000256" key="15">
    <source>
        <dbReference type="ARBA" id="ARBA00048454"/>
    </source>
</evidence>
<dbReference type="AlphaFoldDB" id="A0A671UMK8"/>
<reference evidence="21" key="1">
    <citation type="submission" date="2021-04" db="EMBL/GenBank/DDBJ databases">
        <authorList>
            <consortium name="Wellcome Sanger Institute Data Sharing"/>
        </authorList>
    </citation>
    <scope>NUCLEOTIDE SEQUENCE [LARGE SCALE GENOMIC DNA]</scope>
</reference>
<evidence type="ECO:0000256" key="16">
    <source>
        <dbReference type="ARBA" id="ARBA00048656"/>
    </source>
</evidence>
<dbReference type="FunFam" id="2.60.120.10:FF:000022">
    <property type="entry name" value="Patatin like phospholipase domain containing 7"/>
    <property type="match status" value="1"/>
</dbReference>
<keyword evidence="7 17" id="KW-0378">Hydrolase</keyword>
<evidence type="ECO:0000256" key="13">
    <source>
        <dbReference type="ARBA" id="ARBA00047314"/>
    </source>
</evidence>
<evidence type="ECO:0000256" key="17">
    <source>
        <dbReference type="PROSITE-ProRule" id="PRU01161"/>
    </source>
</evidence>
<proteinExistence type="inferred from homology"/>
<dbReference type="GeneTree" id="ENSGT00940000156763"/>
<evidence type="ECO:0000256" key="9">
    <source>
        <dbReference type="ARBA" id="ARBA00022963"/>
    </source>
</evidence>
<keyword evidence="8" id="KW-0256">Endoplasmic reticulum</keyword>
<feature type="short sequence motif" description="DGA/G" evidence="17">
    <location>
        <begin position="987"/>
        <end position="989"/>
    </location>
</feature>
<feature type="domain" description="PNPLA" evidence="20">
    <location>
        <begin position="837"/>
        <end position="1000"/>
    </location>
</feature>
<accession>A0A671UMK8</accession>
<dbReference type="Pfam" id="PF01734">
    <property type="entry name" value="Patatin"/>
    <property type="match status" value="1"/>
</dbReference>
<keyword evidence="5" id="KW-0812">Transmembrane</keyword>
<reference evidence="21" key="3">
    <citation type="submission" date="2025-09" db="UniProtKB">
        <authorList>
            <consortium name="Ensembl"/>
        </authorList>
    </citation>
    <scope>IDENTIFICATION</scope>
</reference>
<name>A0A671UMK8_SPAAU</name>
<dbReference type="InterPro" id="IPR056556">
    <property type="entry name" value="NTE1_P-loop_dom"/>
</dbReference>
<feature type="domain" description="Cyclic nucleotide-binding" evidence="19">
    <location>
        <begin position="116"/>
        <end position="243"/>
    </location>
</feature>
<evidence type="ECO:0000256" key="11">
    <source>
        <dbReference type="ARBA" id="ARBA00023098"/>
    </source>
</evidence>
<dbReference type="Proteomes" id="UP000472265">
    <property type="component" value="Chromosome 5"/>
</dbReference>
<evidence type="ECO:0000259" key="20">
    <source>
        <dbReference type="PROSITE" id="PS51635"/>
    </source>
</evidence>
<evidence type="ECO:0000256" key="7">
    <source>
        <dbReference type="ARBA" id="ARBA00022801"/>
    </source>
</evidence>
<feature type="domain" description="Cyclic nucleotide-binding" evidence="19">
    <location>
        <begin position="366"/>
        <end position="470"/>
    </location>
</feature>
<dbReference type="InterPro" id="IPR002641">
    <property type="entry name" value="PNPLA_dom"/>
</dbReference>
<dbReference type="FunFam" id="2.60.120.10:FF:000012">
    <property type="entry name" value="neuropathy target esterase isoform X2"/>
    <property type="match status" value="1"/>
</dbReference>
<keyword evidence="11 17" id="KW-0443">Lipid metabolism</keyword>
<feature type="compositionally biased region" description="Low complexity" evidence="18">
    <location>
        <begin position="41"/>
        <end position="52"/>
    </location>
</feature>
<evidence type="ECO:0000256" key="1">
    <source>
        <dbReference type="ARBA" id="ARBA00004643"/>
    </source>
</evidence>
<dbReference type="InterPro" id="IPR018490">
    <property type="entry name" value="cNMP-bd_dom_sf"/>
</dbReference>
<dbReference type="PROSITE" id="PS51635">
    <property type="entry name" value="PNPLA"/>
    <property type="match status" value="1"/>
</dbReference>
<evidence type="ECO:0000256" key="2">
    <source>
        <dbReference type="ARBA" id="ARBA00006636"/>
    </source>
</evidence>
<dbReference type="PROSITE" id="PS50042">
    <property type="entry name" value="CNMP_BINDING_3"/>
    <property type="match status" value="3"/>
</dbReference>
<dbReference type="InterPro" id="IPR050301">
    <property type="entry name" value="NTE"/>
</dbReference>
<protein>
    <recommendedName>
        <fullName evidence="3">lysophospholipase</fullName>
        <ecNumber evidence="3">3.1.1.5</ecNumber>
    </recommendedName>
</protein>
<dbReference type="GO" id="GO:0005789">
    <property type="term" value="C:endoplasmic reticulum membrane"/>
    <property type="evidence" value="ECO:0007669"/>
    <property type="project" value="UniProtKB-SubCell"/>
</dbReference>
<dbReference type="Gene3D" id="3.40.1090.10">
    <property type="entry name" value="Cytosolic phospholipase A2 catalytic domain"/>
    <property type="match status" value="2"/>
</dbReference>
<dbReference type="FunFam" id="2.60.120.10:FF:000010">
    <property type="entry name" value="neuropathy target esterase isoform X1"/>
    <property type="match status" value="1"/>
</dbReference>
<dbReference type="GO" id="GO:0004622">
    <property type="term" value="F:phosphatidylcholine lysophospholipase activity"/>
    <property type="evidence" value="ECO:0007669"/>
    <property type="project" value="UniProtKB-EC"/>
</dbReference>
<sequence length="1240" mass="138239">MVLQRIFGVSEEAGVPHYRFRKRDKVLFYGRKIMRKVQTLSSTPASNSNSASRQRVRKRTKVLSIARKILRIRREPPTLQPKEPPPCLLEADLTEFDVQNSHLPSEVLYMLKNVRVLGHFEKPLFLELCRHMVLIQLHQGEGLFRPGDTDDSIYVVQDGRLELCIHESDGTDAVVKDVLPGDSVHSLLSILDTITGYPAPYKTVSARAAVPSTVLRLPAAAFQSVFEKYPETLVRVIQIIMVRLQRVTFLALHNYLGLTTELFNPESQAISLVSVANVLGEAHPHRGLRRQPSHSDDLGSEKADFSDSLKGLITLFCHFLSPQSILKKSVTMQQTPSAVYHYSDAAGGNASHNRVNAIFHAAKKDLLQVIQIQDPSLLEGRVNLRQVKAGSVVAHQGDQDVSVAFVISGVLHVYQRMIDREEESLLFVTHPGEMVGHLAVLTGEPLIFTVRAHRDCTFLSISKAHFYEMMREEPRVVLNVAHTVVKRVSPFVRQIDFALDWMAVEAGRAVYRQGDKSDSTFIVLSGRLRSVIAKDDGKKELAGEYGRGDLIGVVEALTHMNRATTVHAVRDSELAKLPEGALNSIKRRYPQVVTRLIHLLGQKILGNMQQVNGPLAARGLALHTPTSKWDAGNPVSNLSTVAILPVSEEVPLTAFTLELQHALSGIGPTLLLTSDSIKQRLGSAALDSVHEYRLSSWLGQQEDIHRIVLYQSDSGLTPWTQRCIRQADCIIIVGLGEQEPTVGELERMLEGSAVRAQKQLVLLHREDGPPPKGTAEWLNMRSWISRHHHLSCPRRVFSKRSLPKLRELYQRVFEKSPDRHSDFSRLARILTGNSIAIVLGGGGARGCSQVGILRALNEAGIPIDMVGGTSIGSLMGALYAEEKSNSRMRVRAREWAMVFSNDMTSYFKKILDLTYPITSMFSGASFNSGISSVFKDKQIELVLILILYLTHRLSSSGSLWRYVRASMSLSGYLPPLCDPKDGHLLMDGGYINNLPADVARSMGAKVVIAIDVGSRDETNLTNYGDSLNGWWLLWKRFNPLAEKVKVLNMAEIQTRLAYVCCVRQLELVRDSEYCEYIRPPIDHYGTLEFGKFDEIAEVGYQHGKTLFDVWQRSGVVDSMMKDRHQEEFHKTKTGHVVTCPNASFTDLAEIVSRIEPVKNALINEELSDEYQTDYDEEAVESALSDFEAFTPGSECTEGEETADTAETLGRAAEHGPQHTLQCSISGNLWEKLTRVSITNV</sequence>
<comment type="catalytic activity">
    <reaction evidence="16">
        <text>1-hexadecanoyl-sn-glycero-3-phosphocholine + H2O = sn-glycerol 3-phosphocholine + hexadecanoate + H(+)</text>
        <dbReference type="Rhea" id="RHEA:40435"/>
        <dbReference type="ChEBI" id="CHEBI:7896"/>
        <dbReference type="ChEBI" id="CHEBI:15377"/>
        <dbReference type="ChEBI" id="CHEBI:15378"/>
        <dbReference type="ChEBI" id="CHEBI:16870"/>
        <dbReference type="ChEBI" id="CHEBI:72998"/>
    </reaction>
    <physiologicalReaction direction="left-to-right" evidence="16">
        <dbReference type="Rhea" id="RHEA:40436"/>
    </physiologicalReaction>
</comment>
<keyword evidence="6" id="KW-0677">Repeat</keyword>
<evidence type="ECO:0000313" key="22">
    <source>
        <dbReference type="Proteomes" id="UP000472265"/>
    </source>
</evidence>
<dbReference type="InterPro" id="IPR016035">
    <property type="entry name" value="Acyl_Trfase/lysoPLipase"/>
</dbReference>
<evidence type="ECO:0000256" key="18">
    <source>
        <dbReference type="SAM" id="MobiDB-lite"/>
    </source>
</evidence>
<evidence type="ECO:0000313" key="21">
    <source>
        <dbReference type="Ensembl" id="ENSSAUP00010015158.1"/>
    </source>
</evidence>
<feature type="domain" description="Cyclic nucleotide-binding" evidence="19">
    <location>
        <begin position="498"/>
        <end position="603"/>
    </location>
</feature>
<comment type="catalytic activity">
    <reaction evidence="14">
        <text>1-hexadecanoyl-sn-glycero-3-phosphate + H2O = sn-glycerol 3-phosphate + hexadecanoate + H(+)</text>
        <dbReference type="Rhea" id="RHEA:49092"/>
        <dbReference type="ChEBI" id="CHEBI:7896"/>
        <dbReference type="ChEBI" id="CHEBI:15377"/>
        <dbReference type="ChEBI" id="CHEBI:15378"/>
        <dbReference type="ChEBI" id="CHEBI:57518"/>
        <dbReference type="ChEBI" id="CHEBI:57597"/>
    </reaction>
    <physiologicalReaction direction="left-to-right" evidence="14">
        <dbReference type="Rhea" id="RHEA:49093"/>
    </physiologicalReaction>
</comment>
<keyword evidence="22" id="KW-1185">Reference proteome</keyword>
<gene>
    <name evidence="21" type="primary">PNPLA7</name>
    <name evidence="21" type="synonym">pnpla7b</name>
</gene>
<dbReference type="SMART" id="SM00100">
    <property type="entry name" value="cNMP"/>
    <property type="match status" value="3"/>
</dbReference>
<keyword evidence="9 17" id="KW-0442">Lipid degradation</keyword>
<keyword evidence="12" id="KW-0472">Membrane</keyword>
<evidence type="ECO:0000256" key="8">
    <source>
        <dbReference type="ARBA" id="ARBA00022824"/>
    </source>
</evidence>
<evidence type="ECO:0000256" key="5">
    <source>
        <dbReference type="ARBA" id="ARBA00022692"/>
    </source>
</evidence>
<dbReference type="EC" id="3.1.1.5" evidence="3"/>
<dbReference type="GO" id="GO:0016042">
    <property type="term" value="P:lipid catabolic process"/>
    <property type="evidence" value="ECO:0007669"/>
    <property type="project" value="UniProtKB-UniRule"/>
</dbReference>
<dbReference type="FunFam" id="3.40.1090.10:FF:000001">
    <property type="entry name" value="neuropathy target esterase isoform X2"/>
    <property type="match status" value="1"/>
</dbReference>
<feature type="short sequence motif" description="GXSXG" evidence="17">
    <location>
        <begin position="868"/>
        <end position="872"/>
    </location>
</feature>
<evidence type="ECO:0000256" key="14">
    <source>
        <dbReference type="ARBA" id="ARBA00048133"/>
    </source>
</evidence>
<feature type="active site" description="Proton acceptor" evidence="17">
    <location>
        <position position="987"/>
    </location>
</feature>
<evidence type="ECO:0000256" key="4">
    <source>
        <dbReference type="ARBA" id="ARBA00022553"/>
    </source>
</evidence>
<evidence type="ECO:0000256" key="3">
    <source>
        <dbReference type="ARBA" id="ARBA00013274"/>
    </source>
</evidence>
<feature type="short sequence motif" description="GXGXXG" evidence="17">
    <location>
        <begin position="841"/>
        <end position="846"/>
    </location>
</feature>
<comment type="catalytic activity">
    <reaction evidence="13">
        <text>1-(9Z-octadecenoyl)-sn-glycero-3-phosphocholine + H2O = sn-glycerol 3-phosphocholine + (9Z)-octadecenoate + H(+)</text>
        <dbReference type="Rhea" id="RHEA:40807"/>
        <dbReference type="ChEBI" id="CHEBI:15377"/>
        <dbReference type="ChEBI" id="CHEBI:15378"/>
        <dbReference type="ChEBI" id="CHEBI:16870"/>
        <dbReference type="ChEBI" id="CHEBI:28610"/>
        <dbReference type="ChEBI" id="CHEBI:30823"/>
    </reaction>
    <physiologicalReaction direction="left-to-right" evidence="13">
        <dbReference type="Rhea" id="RHEA:40808"/>
    </physiologicalReaction>
</comment>
<feature type="region of interest" description="Disordered" evidence="18">
    <location>
        <begin position="39"/>
        <end position="58"/>
    </location>
</feature>
<feature type="active site" description="Nucleophile" evidence="17">
    <location>
        <position position="870"/>
    </location>
</feature>
<dbReference type="SUPFAM" id="SSF51206">
    <property type="entry name" value="cAMP-binding domain-like"/>
    <property type="match status" value="3"/>
</dbReference>
<comment type="catalytic activity">
    <reaction evidence="15">
        <text>a 1-acyl-sn-glycero-3-phosphocholine + H2O = sn-glycerol 3-phosphocholine + a fatty acid + H(+)</text>
        <dbReference type="Rhea" id="RHEA:15177"/>
        <dbReference type="ChEBI" id="CHEBI:15377"/>
        <dbReference type="ChEBI" id="CHEBI:15378"/>
        <dbReference type="ChEBI" id="CHEBI:16870"/>
        <dbReference type="ChEBI" id="CHEBI:28868"/>
        <dbReference type="ChEBI" id="CHEBI:58168"/>
        <dbReference type="EC" id="3.1.1.5"/>
    </reaction>
    <physiologicalReaction direction="left-to-right" evidence="15">
        <dbReference type="Rhea" id="RHEA:15178"/>
    </physiologicalReaction>
</comment>
<dbReference type="Gene3D" id="2.60.120.10">
    <property type="entry name" value="Jelly Rolls"/>
    <property type="match status" value="3"/>
</dbReference>
<dbReference type="InterPro" id="IPR000595">
    <property type="entry name" value="cNMP-bd_dom"/>
</dbReference>
<comment type="similarity">
    <text evidence="2">Belongs to the NTE family.</text>
</comment>
<organism evidence="21 22">
    <name type="scientific">Sparus aurata</name>
    <name type="common">Gilthead sea bream</name>
    <dbReference type="NCBI Taxonomy" id="8175"/>
    <lineage>
        <taxon>Eukaryota</taxon>
        <taxon>Metazoa</taxon>
        <taxon>Chordata</taxon>
        <taxon>Craniata</taxon>
        <taxon>Vertebrata</taxon>
        <taxon>Euteleostomi</taxon>
        <taxon>Actinopterygii</taxon>
        <taxon>Neopterygii</taxon>
        <taxon>Teleostei</taxon>
        <taxon>Neoteleostei</taxon>
        <taxon>Acanthomorphata</taxon>
        <taxon>Eupercaria</taxon>
        <taxon>Spariformes</taxon>
        <taxon>Sparidae</taxon>
        <taxon>Sparus</taxon>
    </lineage>
</organism>
<comment type="subcellular location">
    <subcellularLocation>
        <location evidence="1">Endoplasmic reticulum membrane</location>
        <topology evidence="1">Single-pass type III membrane protein</topology>
    </subcellularLocation>
</comment>
<keyword evidence="10" id="KW-1133">Transmembrane helix</keyword>
<dbReference type="CDD" id="cd00038">
    <property type="entry name" value="CAP_ED"/>
    <property type="match status" value="3"/>
</dbReference>
<evidence type="ECO:0000256" key="10">
    <source>
        <dbReference type="ARBA" id="ARBA00022989"/>
    </source>
</evidence>
<dbReference type="Pfam" id="PF00027">
    <property type="entry name" value="cNMP_binding"/>
    <property type="match status" value="3"/>
</dbReference>
<evidence type="ECO:0000256" key="12">
    <source>
        <dbReference type="ARBA" id="ARBA00023136"/>
    </source>
</evidence>
<dbReference type="SUPFAM" id="SSF52151">
    <property type="entry name" value="FabD/lysophospholipase-like"/>
    <property type="match status" value="1"/>
</dbReference>
<dbReference type="Ensembl" id="ENSSAUT00010016076.1">
    <property type="protein sequence ID" value="ENSSAUP00010015158.1"/>
    <property type="gene ID" value="ENSSAUG00010005944.1"/>
</dbReference>
<dbReference type="PANTHER" id="PTHR14226:SF23">
    <property type="entry name" value="PATATIN-LIKE PHOSPHOLIPASE DOMAIN-CONTAINING PROTEIN 7"/>
    <property type="match status" value="1"/>
</dbReference>
<dbReference type="Pfam" id="PF24179">
    <property type="entry name" value="NTE_Ploop"/>
    <property type="match status" value="1"/>
</dbReference>
<evidence type="ECO:0000259" key="19">
    <source>
        <dbReference type="PROSITE" id="PS50042"/>
    </source>
</evidence>